<feature type="compositionally biased region" description="Gly residues" evidence="7">
    <location>
        <begin position="417"/>
        <end position="437"/>
    </location>
</feature>
<gene>
    <name evidence="9" type="ORF">ElyMa_004092800</name>
</gene>
<comment type="similarity">
    <text evidence="6">Belongs to the Vang family.</text>
</comment>
<evidence type="ECO:0000256" key="1">
    <source>
        <dbReference type="ARBA" id="ARBA00004651"/>
    </source>
</evidence>
<keyword evidence="5 8" id="KW-0472">Membrane</keyword>
<feature type="region of interest" description="Disordered" evidence="7">
    <location>
        <begin position="414"/>
        <end position="471"/>
    </location>
</feature>
<dbReference type="GO" id="GO:0005886">
    <property type="term" value="C:plasma membrane"/>
    <property type="evidence" value="ECO:0007669"/>
    <property type="project" value="UniProtKB-SubCell"/>
</dbReference>
<feature type="compositionally biased region" description="Basic and acidic residues" evidence="7">
    <location>
        <begin position="72"/>
        <end position="82"/>
    </location>
</feature>
<keyword evidence="10" id="KW-1185">Reference proteome</keyword>
<evidence type="ECO:0000256" key="3">
    <source>
        <dbReference type="ARBA" id="ARBA00022692"/>
    </source>
</evidence>
<proteinExistence type="inferred from homology"/>
<accession>A0AAV4GAL6</accession>
<evidence type="ECO:0000256" key="4">
    <source>
        <dbReference type="ARBA" id="ARBA00022989"/>
    </source>
</evidence>
<evidence type="ECO:0000256" key="5">
    <source>
        <dbReference type="ARBA" id="ARBA00023136"/>
    </source>
</evidence>
<evidence type="ECO:0000256" key="2">
    <source>
        <dbReference type="ARBA" id="ARBA00022475"/>
    </source>
</evidence>
<name>A0AAV4GAL6_9GAST</name>
<evidence type="ECO:0000256" key="6">
    <source>
        <dbReference type="ARBA" id="ARBA00025718"/>
    </source>
</evidence>
<feature type="transmembrane region" description="Helical" evidence="8">
    <location>
        <begin position="250"/>
        <end position="270"/>
    </location>
</feature>
<dbReference type="PANTHER" id="PTHR20886">
    <property type="entry name" value="VANG-LIKE PROTEIN"/>
    <property type="match status" value="1"/>
</dbReference>
<evidence type="ECO:0000256" key="8">
    <source>
        <dbReference type="SAM" id="Phobius"/>
    </source>
</evidence>
<feature type="transmembrane region" description="Helical" evidence="8">
    <location>
        <begin position="200"/>
        <end position="223"/>
    </location>
</feature>
<keyword evidence="2" id="KW-1003">Cell membrane</keyword>
<keyword evidence="4 8" id="KW-1133">Transmembrane helix</keyword>
<evidence type="ECO:0000313" key="9">
    <source>
        <dbReference type="EMBL" id="GFR82259.1"/>
    </source>
</evidence>
<feature type="region of interest" description="Disordered" evidence="7">
    <location>
        <begin position="64"/>
        <end position="144"/>
    </location>
</feature>
<dbReference type="AlphaFoldDB" id="A0AAV4GAL6"/>
<feature type="compositionally biased region" description="Basic residues" evidence="7">
    <location>
        <begin position="83"/>
        <end position="99"/>
    </location>
</feature>
<feature type="compositionally biased region" description="Polar residues" evidence="7">
    <location>
        <begin position="444"/>
        <end position="456"/>
    </location>
</feature>
<protein>
    <submittedName>
        <fullName evidence="9">Vang-like protein</fullName>
    </submittedName>
</protein>
<dbReference type="Pfam" id="PF06638">
    <property type="entry name" value="Strabismus"/>
    <property type="match status" value="1"/>
</dbReference>
<reference evidence="9 10" key="1">
    <citation type="journal article" date="2021" name="Elife">
        <title>Chloroplast acquisition without the gene transfer in kleptoplastic sea slugs, Plakobranchus ocellatus.</title>
        <authorList>
            <person name="Maeda T."/>
            <person name="Takahashi S."/>
            <person name="Yoshida T."/>
            <person name="Shimamura S."/>
            <person name="Takaki Y."/>
            <person name="Nagai Y."/>
            <person name="Toyoda A."/>
            <person name="Suzuki Y."/>
            <person name="Arimoto A."/>
            <person name="Ishii H."/>
            <person name="Satoh N."/>
            <person name="Nishiyama T."/>
            <person name="Hasebe M."/>
            <person name="Maruyama T."/>
            <person name="Minagawa J."/>
            <person name="Obokata J."/>
            <person name="Shigenobu S."/>
        </authorList>
    </citation>
    <scope>NUCLEOTIDE SEQUENCE [LARGE SCALE GENOMIC DNA]</scope>
</reference>
<dbReference type="Proteomes" id="UP000762676">
    <property type="component" value="Unassembled WGS sequence"/>
</dbReference>
<feature type="transmembrane region" description="Helical" evidence="8">
    <location>
        <begin position="316"/>
        <end position="339"/>
    </location>
</feature>
<feature type="compositionally biased region" description="Gly residues" evidence="7">
    <location>
        <begin position="458"/>
        <end position="467"/>
    </location>
</feature>
<dbReference type="EMBL" id="BMAT01008325">
    <property type="protein sequence ID" value="GFR82259.1"/>
    <property type="molecule type" value="Genomic_DNA"/>
</dbReference>
<organism evidence="9 10">
    <name type="scientific">Elysia marginata</name>
    <dbReference type="NCBI Taxonomy" id="1093978"/>
    <lineage>
        <taxon>Eukaryota</taxon>
        <taxon>Metazoa</taxon>
        <taxon>Spiralia</taxon>
        <taxon>Lophotrochozoa</taxon>
        <taxon>Mollusca</taxon>
        <taxon>Gastropoda</taxon>
        <taxon>Heterobranchia</taxon>
        <taxon>Euthyneura</taxon>
        <taxon>Panpulmonata</taxon>
        <taxon>Sacoglossa</taxon>
        <taxon>Placobranchoidea</taxon>
        <taxon>Plakobranchidae</taxon>
        <taxon>Elysia</taxon>
    </lineage>
</organism>
<keyword evidence="3 8" id="KW-0812">Transmembrane</keyword>
<sequence>MLDVFVMKTPAAVCLWPPPKDTAVGTEPISARVTILSLTKLDNRGSYRESAGSQVQQLLNHAVEMDGGESVRSGRSERSERSHRSHGSNHHGHHRHNSHGRPQVPSRPGSHRSMQRNASYDTDRDDRSVTIKTPGQEMDMDRGVGEGRIEVQVIPQDDNWGDNTTAITGNTSETGFSMEDLAKFSVKDNDRQVGVNCARYVGTALTVGLSSLAFLSPIAMLLLPKLELVEWRDDDSDEDASECRPECEGLLISFTFKLLVLLVGAIALFFRKPRATMPRVFVFRAIVLFLVFVLTFAFWLFYGVRIFKEKQGTYEGIVKFALSLVDSLLFVHYVAIILLEIRQLQPQYAVRVIRSPDGENRVYNVGALSIQRAAVYILEQYYRDFEMYNPYLENVTKKHSKHSSTAFKVYDIDGSNQQGGGPGGGGMMGGGVGGPPGLRGSNHRAGSNSMFPQNRAGSGRGGGGGGGHHNDRFYEEQEYERRVRKRRARLLVATEEAFTHIKRLHDEQGPAIAMDSHEAAAAVFPSLARSLQKYLRVTRQQPRYTMDSVLAHLACCIAHDISPRAFVSRYLSQGPVICSGTSGGGGGMGGELEVRSTERWSLVCDQLLTRELDSGMIFQLKKGPVSLLCTVLKIPHFSLTEEMVHSKANKFVLRLNSETSV</sequence>
<evidence type="ECO:0000256" key="7">
    <source>
        <dbReference type="SAM" id="MobiDB-lite"/>
    </source>
</evidence>
<evidence type="ECO:0000313" key="10">
    <source>
        <dbReference type="Proteomes" id="UP000762676"/>
    </source>
</evidence>
<dbReference type="InterPro" id="IPR009539">
    <property type="entry name" value="VANGL"/>
</dbReference>
<comment type="caution">
    <text evidence="9">The sequence shown here is derived from an EMBL/GenBank/DDBJ whole genome shotgun (WGS) entry which is preliminary data.</text>
</comment>
<comment type="subcellular location">
    <subcellularLocation>
        <location evidence="1">Cell membrane</location>
        <topology evidence="1">Multi-pass membrane protein</topology>
    </subcellularLocation>
</comment>
<feature type="transmembrane region" description="Helical" evidence="8">
    <location>
        <begin position="282"/>
        <end position="304"/>
    </location>
</feature>